<accession>A0A1M6B389</accession>
<dbReference type="EMBL" id="FQYX01000002">
    <property type="protein sequence ID" value="SHI43201.1"/>
    <property type="molecule type" value="Genomic_DNA"/>
</dbReference>
<name>A0A1M6B389_9FLAO</name>
<evidence type="ECO:0000256" key="1">
    <source>
        <dbReference type="SAM" id="MobiDB-lite"/>
    </source>
</evidence>
<evidence type="ECO:0000313" key="3">
    <source>
        <dbReference type="Proteomes" id="UP000184231"/>
    </source>
</evidence>
<organism evidence="2 3">
    <name type="scientific">Arenibacter nanhaiticus</name>
    <dbReference type="NCBI Taxonomy" id="558155"/>
    <lineage>
        <taxon>Bacteria</taxon>
        <taxon>Pseudomonadati</taxon>
        <taxon>Bacteroidota</taxon>
        <taxon>Flavobacteriia</taxon>
        <taxon>Flavobacteriales</taxon>
        <taxon>Flavobacteriaceae</taxon>
        <taxon>Arenibacter</taxon>
    </lineage>
</organism>
<keyword evidence="3" id="KW-1185">Reference proteome</keyword>
<protein>
    <submittedName>
        <fullName evidence="2">DNA polymerase-3 subunit gamma/tau</fullName>
    </submittedName>
</protein>
<feature type="region of interest" description="Disordered" evidence="1">
    <location>
        <begin position="1"/>
        <end position="35"/>
    </location>
</feature>
<proteinExistence type="predicted"/>
<dbReference type="STRING" id="558155.SAMN04487911_10251"/>
<evidence type="ECO:0000313" key="2">
    <source>
        <dbReference type="EMBL" id="SHI43201.1"/>
    </source>
</evidence>
<dbReference type="OrthoDB" id="1467297at2"/>
<reference evidence="2 3" key="1">
    <citation type="submission" date="2016-11" db="EMBL/GenBank/DDBJ databases">
        <authorList>
            <person name="Jaros S."/>
            <person name="Januszkiewicz K."/>
            <person name="Wedrychowicz H."/>
        </authorList>
    </citation>
    <scope>NUCLEOTIDE SEQUENCE [LARGE SCALE GENOMIC DNA]</scope>
    <source>
        <strain evidence="2 3">CGMCC 1.8863</strain>
    </source>
</reference>
<dbReference type="AlphaFoldDB" id="A0A1M6B389"/>
<sequence>MPKRVSGLSISSLKAKKEHELSKKEDVADENQLPKTPFTEKAMQELWTEFVEILDKGGRKILASNLNADLPKLKDNFTLCIELPNDTMKKEVERDKYDLMEFLKLKLNNHFISLEINVNEATAKKFAFTPEEKYQKLREKNPVIDFLRQEFDLDM</sequence>
<gene>
    <name evidence="2" type="ORF">SAMN04487911_10251</name>
</gene>
<feature type="compositionally biased region" description="Basic and acidic residues" evidence="1">
    <location>
        <begin position="15"/>
        <end position="26"/>
    </location>
</feature>
<dbReference type="Proteomes" id="UP000184231">
    <property type="component" value="Unassembled WGS sequence"/>
</dbReference>